<keyword evidence="2" id="KW-1185">Reference proteome</keyword>
<evidence type="ECO:0000313" key="2">
    <source>
        <dbReference type="Proteomes" id="UP001140234"/>
    </source>
</evidence>
<organism evidence="1 2">
    <name type="scientific">Coemansia nantahalensis</name>
    <dbReference type="NCBI Taxonomy" id="2789366"/>
    <lineage>
        <taxon>Eukaryota</taxon>
        <taxon>Fungi</taxon>
        <taxon>Fungi incertae sedis</taxon>
        <taxon>Zoopagomycota</taxon>
        <taxon>Kickxellomycotina</taxon>
        <taxon>Kickxellomycetes</taxon>
        <taxon>Kickxellales</taxon>
        <taxon>Kickxellaceae</taxon>
        <taxon>Coemansia</taxon>
    </lineage>
</organism>
<dbReference type="EMBL" id="JANBUJ010000050">
    <property type="protein sequence ID" value="KAJ2774949.1"/>
    <property type="molecule type" value="Genomic_DNA"/>
</dbReference>
<name>A0ACC1K707_9FUNG</name>
<reference evidence="1" key="1">
    <citation type="submission" date="2022-07" db="EMBL/GenBank/DDBJ databases">
        <title>Phylogenomic reconstructions and comparative analyses of Kickxellomycotina fungi.</title>
        <authorList>
            <person name="Reynolds N.K."/>
            <person name="Stajich J.E."/>
            <person name="Barry K."/>
            <person name="Grigoriev I.V."/>
            <person name="Crous P."/>
            <person name="Smith M.E."/>
        </authorList>
    </citation>
    <scope>NUCLEOTIDE SEQUENCE</scope>
    <source>
        <strain evidence="1">CBS 109366</strain>
    </source>
</reference>
<evidence type="ECO:0000313" key="1">
    <source>
        <dbReference type="EMBL" id="KAJ2774949.1"/>
    </source>
</evidence>
<comment type="caution">
    <text evidence="1">The sequence shown here is derived from an EMBL/GenBank/DDBJ whole genome shotgun (WGS) entry which is preliminary data.</text>
</comment>
<sequence length="407" mass="45056">MNTALAVLGLASACLLAGVAEAQGGCTRIAVRRDITTLSPGEWDRIASVFRRMDADGWFEYFSAIHNGEFGNIHGNDNFFPFHRRFLQDFEEIGQRYDSGFAIPFWDELRDSRNPAGSPVLTGRLIGGNSFGGCVRDGVQSGWSLGFPNRHCLTRMFDRGGQMQSWYSPEYIFSIMQRYNDMHSFREHIEYSLHGSVHLGMGGDMGTYWSSNDIAFWLHHANLDRLWSEWQSWGHGSTMDGVNHMGAPMSLGSSLPHYGEPASSTINMGWGRMCFQYAGGTNRRAGSALSLVSSPANSTAAVAELGLRSLPESLRKKWFPRMADDAAVPNEASARDGTRGPQPAPRTAEMPLPVPRAATGRPLPHPAPLTDMWIMMHNLNRTAVASIMAEARQFVDELNAAKYLSPY</sequence>
<accession>A0ACC1K707</accession>
<proteinExistence type="predicted"/>
<gene>
    <name evidence="1" type="ORF">IWQ57_000595</name>
</gene>
<dbReference type="Proteomes" id="UP001140234">
    <property type="component" value="Unassembled WGS sequence"/>
</dbReference>
<protein>
    <submittedName>
        <fullName evidence="1">Uncharacterized protein</fullName>
    </submittedName>
</protein>